<proteinExistence type="predicted"/>
<keyword evidence="4" id="KW-1185">Reference proteome</keyword>
<gene>
    <name evidence="3" type="ORF">K505DRAFT_204389</name>
</gene>
<dbReference type="OrthoDB" id="5355526at2759"/>
<evidence type="ECO:0000256" key="2">
    <source>
        <dbReference type="SAM" id="Phobius"/>
    </source>
</evidence>
<accession>A0A6A6WZG9</accession>
<evidence type="ECO:0000256" key="1">
    <source>
        <dbReference type="SAM" id="MobiDB-lite"/>
    </source>
</evidence>
<evidence type="ECO:0000313" key="4">
    <source>
        <dbReference type="Proteomes" id="UP000799757"/>
    </source>
</evidence>
<feature type="non-terminal residue" evidence="3">
    <location>
        <position position="516"/>
    </location>
</feature>
<feature type="non-terminal residue" evidence="3">
    <location>
        <position position="1"/>
    </location>
</feature>
<evidence type="ECO:0000313" key="3">
    <source>
        <dbReference type="EMBL" id="KAF2789283.1"/>
    </source>
</evidence>
<feature type="region of interest" description="Disordered" evidence="1">
    <location>
        <begin position="91"/>
        <end position="110"/>
    </location>
</feature>
<feature type="region of interest" description="Disordered" evidence="1">
    <location>
        <begin position="272"/>
        <end position="298"/>
    </location>
</feature>
<keyword evidence="2" id="KW-0812">Transmembrane</keyword>
<protein>
    <submittedName>
        <fullName evidence="3">Uncharacterized protein</fullName>
    </submittedName>
</protein>
<name>A0A6A6WZG9_9PLEO</name>
<feature type="compositionally biased region" description="Basic and acidic residues" evidence="1">
    <location>
        <begin position="96"/>
        <end position="106"/>
    </location>
</feature>
<dbReference type="EMBL" id="MU002149">
    <property type="protein sequence ID" value="KAF2789283.1"/>
    <property type="molecule type" value="Genomic_DNA"/>
</dbReference>
<dbReference type="Proteomes" id="UP000799757">
    <property type="component" value="Unassembled WGS sequence"/>
</dbReference>
<sequence length="516" mass="57633">EKLLALYQKDADLIPLYRRVIEDTSREPERLRRNSKRLFKKYARSLKGEEADELEFLASQLVSLKAAFLSQHIVEVCVEIAAKLKKKTPQVVQDSIGDRENERNDEGEQATSVDDINCGDLFREFVASSIAFNTFRTEMANLALPKPSRTTKKVVVDKKDVMEYVQTKTAVIAGRILHILKESLVATGYLEPPLKPRMVRLRWECRCGERFTADAREYEAGGASELTASAEALIGSRVTATLHSTNSSNQKLILPQPRLWLQRVFARLATTFKRPPSPSTLPQHNPNTTVTHAPQEPPLQPPKLLHLLACMRSAQLGKSLHQASIAAIDTDRNLFRLLRDQFRSHRGRFCTLLSLKKVHGISFVKFNLFAGGSVEVRHHSPCCESACECIPPRARVEPSHRAEYRCSPAGPLRGGPPVLPDILAHFFARPACIPEHNVSILNRLPKRICGELQGSAAEPAEGWGIYYQEGWDGDIIAMVVFVMFLVVSLLFGVLWACLEMDVQGAFGVSAYIMTAS</sequence>
<dbReference type="AlphaFoldDB" id="A0A6A6WZG9"/>
<keyword evidence="2" id="KW-0472">Membrane</keyword>
<keyword evidence="2" id="KW-1133">Transmembrane helix</keyword>
<feature type="compositionally biased region" description="Polar residues" evidence="1">
    <location>
        <begin position="280"/>
        <end position="292"/>
    </location>
</feature>
<reference evidence="3" key="1">
    <citation type="journal article" date="2020" name="Stud. Mycol.">
        <title>101 Dothideomycetes genomes: a test case for predicting lifestyles and emergence of pathogens.</title>
        <authorList>
            <person name="Haridas S."/>
            <person name="Albert R."/>
            <person name="Binder M."/>
            <person name="Bloem J."/>
            <person name="Labutti K."/>
            <person name="Salamov A."/>
            <person name="Andreopoulos B."/>
            <person name="Baker S."/>
            <person name="Barry K."/>
            <person name="Bills G."/>
            <person name="Bluhm B."/>
            <person name="Cannon C."/>
            <person name="Castanera R."/>
            <person name="Culley D."/>
            <person name="Daum C."/>
            <person name="Ezra D."/>
            <person name="Gonzalez J."/>
            <person name="Henrissat B."/>
            <person name="Kuo A."/>
            <person name="Liang C."/>
            <person name="Lipzen A."/>
            <person name="Lutzoni F."/>
            <person name="Magnuson J."/>
            <person name="Mondo S."/>
            <person name="Nolan M."/>
            <person name="Ohm R."/>
            <person name="Pangilinan J."/>
            <person name="Park H.-J."/>
            <person name="Ramirez L."/>
            <person name="Alfaro M."/>
            <person name="Sun H."/>
            <person name="Tritt A."/>
            <person name="Yoshinaga Y."/>
            <person name="Zwiers L.-H."/>
            <person name="Turgeon B."/>
            <person name="Goodwin S."/>
            <person name="Spatafora J."/>
            <person name="Crous P."/>
            <person name="Grigoriev I."/>
        </authorList>
    </citation>
    <scope>NUCLEOTIDE SEQUENCE</scope>
    <source>
        <strain evidence="3">CBS 109.77</strain>
    </source>
</reference>
<organism evidence="3 4">
    <name type="scientific">Melanomma pulvis-pyrius CBS 109.77</name>
    <dbReference type="NCBI Taxonomy" id="1314802"/>
    <lineage>
        <taxon>Eukaryota</taxon>
        <taxon>Fungi</taxon>
        <taxon>Dikarya</taxon>
        <taxon>Ascomycota</taxon>
        <taxon>Pezizomycotina</taxon>
        <taxon>Dothideomycetes</taxon>
        <taxon>Pleosporomycetidae</taxon>
        <taxon>Pleosporales</taxon>
        <taxon>Melanommataceae</taxon>
        <taxon>Melanomma</taxon>
    </lineage>
</organism>
<feature type="transmembrane region" description="Helical" evidence="2">
    <location>
        <begin position="475"/>
        <end position="498"/>
    </location>
</feature>